<organism evidence="9 10">
    <name type="scientific">Lachancea quebecensis</name>
    <dbReference type="NCBI Taxonomy" id="1654605"/>
    <lineage>
        <taxon>Eukaryota</taxon>
        <taxon>Fungi</taxon>
        <taxon>Dikarya</taxon>
        <taxon>Ascomycota</taxon>
        <taxon>Saccharomycotina</taxon>
        <taxon>Saccharomycetes</taxon>
        <taxon>Saccharomycetales</taxon>
        <taxon>Saccharomycetaceae</taxon>
        <taxon>Lachancea</taxon>
    </lineage>
</organism>
<dbReference type="PANTHER" id="PTHR43828:SF15">
    <property type="entry name" value="TRANSCRIPTION FACTOR MBP1"/>
    <property type="match status" value="1"/>
</dbReference>
<evidence type="ECO:0000256" key="4">
    <source>
        <dbReference type="ARBA" id="ARBA00054211"/>
    </source>
</evidence>
<accession>A0A0P1KP20</accession>
<dbReference type="GO" id="GO:0030907">
    <property type="term" value="C:MBF transcription complex"/>
    <property type="evidence" value="ECO:0007669"/>
    <property type="project" value="TreeGrafter"/>
</dbReference>
<keyword evidence="3" id="KW-0238">DNA-binding</keyword>
<feature type="repeat" description="ANK" evidence="6">
    <location>
        <begin position="474"/>
        <end position="506"/>
    </location>
</feature>
<dbReference type="SUPFAM" id="SSF48403">
    <property type="entry name" value="Ankyrin repeat"/>
    <property type="match status" value="1"/>
</dbReference>
<evidence type="ECO:0000313" key="10">
    <source>
        <dbReference type="Proteomes" id="UP000236544"/>
    </source>
</evidence>
<dbReference type="SMART" id="SM00248">
    <property type="entry name" value="ANK"/>
    <property type="match status" value="2"/>
</dbReference>
<dbReference type="PROSITE" id="PS50297">
    <property type="entry name" value="ANK_REP_REGION"/>
    <property type="match status" value="1"/>
</dbReference>
<dbReference type="Proteomes" id="UP000236544">
    <property type="component" value="Unassembled WGS sequence"/>
</dbReference>
<dbReference type="GO" id="GO:0003677">
    <property type="term" value="F:DNA binding"/>
    <property type="evidence" value="ECO:0007669"/>
    <property type="project" value="UniProtKB-KW"/>
</dbReference>
<name>A0A0P1KP20_9SACH</name>
<dbReference type="PROSITE" id="PS50088">
    <property type="entry name" value="ANK_REPEAT"/>
    <property type="match status" value="2"/>
</dbReference>
<dbReference type="InterPro" id="IPR051642">
    <property type="entry name" value="SWI6-like"/>
</dbReference>
<evidence type="ECO:0000256" key="5">
    <source>
        <dbReference type="ARBA" id="ARBA00073969"/>
    </source>
</evidence>
<dbReference type="Gene3D" id="1.25.40.20">
    <property type="entry name" value="Ankyrin repeat-containing domain"/>
    <property type="match status" value="1"/>
</dbReference>
<dbReference type="InterPro" id="IPR036770">
    <property type="entry name" value="Ankyrin_rpt-contain_sf"/>
</dbReference>
<dbReference type="InterPro" id="IPR003163">
    <property type="entry name" value="Tscrpt_reg_HTH_APSES-type"/>
</dbReference>
<proteinExistence type="predicted"/>
<evidence type="ECO:0000313" key="9">
    <source>
        <dbReference type="EMBL" id="CUS20279.1"/>
    </source>
</evidence>
<dbReference type="EMBL" id="LN890560">
    <property type="protein sequence ID" value="CUS20279.1"/>
    <property type="molecule type" value="Genomic_DNA"/>
</dbReference>
<keyword evidence="2 6" id="KW-0040">ANK repeat</keyword>
<evidence type="ECO:0000256" key="6">
    <source>
        <dbReference type="PROSITE-ProRule" id="PRU00023"/>
    </source>
</evidence>
<dbReference type="InterPro" id="IPR036887">
    <property type="entry name" value="HTH_APSES_sf"/>
</dbReference>
<dbReference type="InterPro" id="IPR018004">
    <property type="entry name" value="KilA/APSES_HTH"/>
</dbReference>
<evidence type="ECO:0000256" key="2">
    <source>
        <dbReference type="ARBA" id="ARBA00023043"/>
    </source>
</evidence>
<keyword evidence="1" id="KW-0677">Repeat</keyword>
<dbReference type="Pfam" id="PF00023">
    <property type="entry name" value="Ank"/>
    <property type="match status" value="1"/>
</dbReference>
<dbReference type="InterPro" id="IPR002110">
    <property type="entry name" value="Ankyrin_rpt"/>
</dbReference>
<feature type="repeat" description="ANK" evidence="6">
    <location>
        <begin position="356"/>
        <end position="388"/>
    </location>
</feature>
<feature type="compositionally biased region" description="Basic residues" evidence="7">
    <location>
        <begin position="155"/>
        <end position="168"/>
    </location>
</feature>
<keyword evidence="10" id="KW-1185">Reference proteome</keyword>
<dbReference type="AlphaFoldDB" id="A0A0P1KP20"/>
<feature type="region of interest" description="Disordered" evidence="7">
    <location>
        <begin position="217"/>
        <end position="267"/>
    </location>
</feature>
<evidence type="ECO:0000259" key="8">
    <source>
        <dbReference type="PROSITE" id="PS51299"/>
    </source>
</evidence>
<dbReference type="FunFam" id="3.10.260.10:FF:000004">
    <property type="entry name" value="Transcription factor MBP1"/>
    <property type="match status" value="1"/>
</dbReference>
<dbReference type="PROSITE" id="PS51299">
    <property type="entry name" value="HTH_APSES"/>
    <property type="match status" value="1"/>
</dbReference>
<feature type="compositionally biased region" description="Low complexity" evidence="7">
    <location>
        <begin position="251"/>
        <end position="264"/>
    </location>
</feature>
<reference evidence="10" key="1">
    <citation type="submission" date="2015-10" db="EMBL/GenBank/DDBJ databases">
        <authorList>
            <person name="Devillers H."/>
        </authorList>
    </citation>
    <scope>NUCLEOTIDE SEQUENCE [LARGE SCALE GENOMIC DNA]</scope>
</reference>
<dbReference type="GO" id="GO:0033309">
    <property type="term" value="C:SBF transcription complex"/>
    <property type="evidence" value="ECO:0007669"/>
    <property type="project" value="TreeGrafter"/>
</dbReference>
<feature type="region of interest" description="Disordered" evidence="7">
    <location>
        <begin position="104"/>
        <end position="186"/>
    </location>
</feature>
<dbReference type="GO" id="GO:0001228">
    <property type="term" value="F:DNA-binding transcription activator activity, RNA polymerase II-specific"/>
    <property type="evidence" value="ECO:0007669"/>
    <property type="project" value="UniProtKB-ARBA"/>
</dbReference>
<evidence type="ECO:0000256" key="3">
    <source>
        <dbReference type="ARBA" id="ARBA00023125"/>
    </source>
</evidence>
<sequence>MSADQIYSAKYSGVDVYEFIHPTGSIMKRKEDDWVNATHILKAAKFAKAKRTRILEKEVIKDTHEKVQGGFGKYQGTWVPLDIARSLAAKFEVLEELKPLFNFTRTPGSESPPQAPKHHHASRADSAKRRNTRTASSAQTKSSEPSSSSATPTVPRRRGRPPSNKNKKPVANLERSQSDMVFPRPAIPVSSINSTRLPSIQSPLQRTISLDPVIIRESGGSPQQFKELDIEDGLSSDIEPTGVSKIEIAQSSSPSLPTSPSGLSEDNTFDQRALNASTTNGEIGSVTSPLSAMIPRFPSQSFSQPSDISSKVNDYLSKLVDFFVSTELQSEDATPTELLYPPQNSAPYIDAWIDHEHHTAFHWACSMGNLAIVDALYNAGASTRSVNVRGENPLVRCSIFHNSFTRRSYSRIFQLLHETVFDVDSKLQTVIHHIVERKSSTPSAVCYLEVLLSKLKDFSPRYRIENLINAQDQNGDTAVHIAAQNGDKLFFQTLVQHGGLSTIKNSRGLTATEILNQSLPSTQVSIASNGKFKQIAAPSSPSDFFMYPSKTATRLSRAIPEVVNVMKEMADCYNRLHQSRETDVTNLEKTLKNMKKTVSTVRFKTIEALEADKELDPVQMMDLRFNEVQLLRRTLADCQSNMISRLERGQSRQLASLVADQEACVAKRSRRESGDDKIEQFKLALKLTQLQLKRKQNLFRILRVISDNSKIHKYRKMISQGTEMEVDEVDSCLDVILQSLCKSV</sequence>
<evidence type="ECO:0000256" key="1">
    <source>
        <dbReference type="ARBA" id="ARBA00022737"/>
    </source>
</evidence>
<comment type="function">
    <text evidence="4">Binds to MCB elements (Mlu I cell cycle box) found in the promoter of most DNA synthesis genes. Transcriptional activation by MBF has an important role in the transition from G1 to S phase. It may have a dual role in that it behaves as an activator of transcription at the G1-S boundary and as a repressor during other stages of the cell cycle.</text>
</comment>
<gene>
    <name evidence="9" type="ORF">LAQU0_S01e03026g</name>
</gene>
<dbReference type="OrthoDB" id="6718656at2759"/>
<feature type="compositionally biased region" description="Low complexity" evidence="7">
    <location>
        <begin position="135"/>
        <end position="154"/>
    </location>
</feature>
<dbReference type="Gene3D" id="3.10.260.10">
    <property type="entry name" value="Transcription regulator HTH, APSES-type DNA-binding domain"/>
    <property type="match status" value="1"/>
</dbReference>
<dbReference type="Pfam" id="PF04383">
    <property type="entry name" value="KilA-N"/>
    <property type="match status" value="1"/>
</dbReference>
<protein>
    <recommendedName>
        <fullName evidence="5">Transcription factor MBP1</fullName>
    </recommendedName>
</protein>
<feature type="domain" description="HTH APSES-type" evidence="8">
    <location>
        <begin position="6"/>
        <end position="112"/>
    </location>
</feature>
<evidence type="ECO:0000256" key="7">
    <source>
        <dbReference type="SAM" id="MobiDB-lite"/>
    </source>
</evidence>
<dbReference type="SMART" id="SM01252">
    <property type="entry name" value="KilA-N"/>
    <property type="match status" value="1"/>
</dbReference>
<dbReference type="SUPFAM" id="SSF54616">
    <property type="entry name" value="DNA-binding domain of Mlu1-box binding protein MBP1"/>
    <property type="match status" value="1"/>
</dbReference>
<dbReference type="PANTHER" id="PTHR43828">
    <property type="entry name" value="ASPARAGINASE"/>
    <property type="match status" value="1"/>
</dbReference>